<protein>
    <submittedName>
        <fullName evidence="1">Uncharacterized protein</fullName>
    </submittedName>
</protein>
<dbReference type="EMBL" id="HBUF01350011">
    <property type="protein sequence ID" value="CAG6712976.1"/>
    <property type="molecule type" value="Transcribed_RNA"/>
</dbReference>
<dbReference type="AlphaFoldDB" id="A0A8D8XZU0"/>
<reference evidence="1" key="1">
    <citation type="submission" date="2021-05" db="EMBL/GenBank/DDBJ databases">
        <authorList>
            <person name="Alioto T."/>
            <person name="Alioto T."/>
            <person name="Gomez Garrido J."/>
        </authorList>
    </citation>
    <scope>NUCLEOTIDE SEQUENCE</scope>
</reference>
<dbReference type="EMBL" id="HBUF01350009">
    <property type="protein sequence ID" value="CAG6712970.1"/>
    <property type="molecule type" value="Transcribed_RNA"/>
</dbReference>
<dbReference type="EMBL" id="HBUF01350010">
    <property type="protein sequence ID" value="CAG6712974.1"/>
    <property type="molecule type" value="Transcribed_RNA"/>
</dbReference>
<accession>A0A8D8XZU0</accession>
<organism evidence="1">
    <name type="scientific">Cacopsylla melanoneura</name>
    <dbReference type="NCBI Taxonomy" id="428564"/>
    <lineage>
        <taxon>Eukaryota</taxon>
        <taxon>Metazoa</taxon>
        <taxon>Ecdysozoa</taxon>
        <taxon>Arthropoda</taxon>
        <taxon>Hexapoda</taxon>
        <taxon>Insecta</taxon>
        <taxon>Pterygota</taxon>
        <taxon>Neoptera</taxon>
        <taxon>Paraneoptera</taxon>
        <taxon>Hemiptera</taxon>
        <taxon>Sternorrhyncha</taxon>
        <taxon>Psylloidea</taxon>
        <taxon>Psyllidae</taxon>
        <taxon>Psyllinae</taxon>
        <taxon>Cacopsylla</taxon>
    </lineage>
</organism>
<evidence type="ECO:0000313" key="1">
    <source>
        <dbReference type="EMBL" id="CAG6712970.1"/>
    </source>
</evidence>
<sequence length="262" mass="29020">MFAHQDNIVSSTITTSLLIVVPAVTLACIESYLGGQGLGKIFIGPQVTACSEIKSTARLNILPPVGIKVRMSTGLKKSQISSARVNDVYEFGICRIKTSVGVGTKKREGWIQACYSSNLIMRDILARNTAHMRSQTVPHQVELVPIIPRGTHYSCQHGCYLLSNVFDTEPGYWVDQVRCQFTPVDTDHIVVATVQIGILEDIGKRGVGCIQPSMNHNYCLLVDREIRVQDRIRIIDEQHLFLVPIVSCVKPKVDMLAEFVIG</sequence>
<name>A0A8D8XZU0_9HEMI</name>
<proteinExistence type="predicted"/>